<evidence type="ECO:0000313" key="2">
    <source>
        <dbReference type="EMBL" id="SYX86637.1"/>
    </source>
</evidence>
<evidence type="ECO:0000313" key="4">
    <source>
        <dbReference type="Proteomes" id="UP001527090"/>
    </source>
</evidence>
<name>A0A383RHQ6_PAEAL</name>
<keyword evidence="4" id="KW-1185">Reference proteome</keyword>
<evidence type="ECO:0000313" key="3">
    <source>
        <dbReference type="Proteomes" id="UP000304148"/>
    </source>
</evidence>
<sequence>MKPRQFVIEAVMLAVYGQLSVPTRPVEYIIPYTTILELYEMRLEGDQVMPDPEEDVYAKQQIEELISYFESELNKKKIERALTAPWRHSPPLILQGNVSCIVVNAMDNARYGETFDPVETELILTAIREQAPLLTDQFEYVDRLITNEIPIPIYDIDDFEYAMEHEEVSGDSSTK</sequence>
<protein>
    <submittedName>
        <fullName evidence="2">ADP-heptose synthase</fullName>
    </submittedName>
</protein>
<dbReference type="RefSeq" id="WP_021257253.1">
    <property type="nucleotide sequence ID" value="NZ_JAMDLY010000006.1"/>
</dbReference>
<reference evidence="1 4" key="3">
    <citation type="submission" date="2022-05" db="EMBL/GenBank/DDBJ databases">
        <title>Genome Sequencing of Bee-Associated Microbes.</title>
        <authorList>
            <person name="Dunlap C."/>
        </authorList>
    </citation>
    <scope>NUCLEOTIDE SEQUENCE [LARGE SCALE GENOMIC DNA]</scope>
    <source>
        <strain evidence="1 4">NRRL NRS-750</strain>
    </source>
</reference>
<organism evidence="2 3">
    <name type="scientific">Paenibacillus alvei</name>
    <name type="common">Bacillus alvei</name>
    <dbReference type="NCBI Taxonomy" id="44250"/>
    <lineage>
        <taxon>Bacteria</taxon>
        <taxon>Bacillati</taxon>
        <taxon>Bacillota</taxon>
        <taxon>Bacilli</taxon>
        <taxon>Bacillales</taxon>
        <taxon>Paenibacillaceae</taxon>
        <taxon>Paenibacillus</taxon>
    </lineage>
</organism>
<reference evidence="3" key="2">
    <citation type="submission" date="2018-08" db="EMBL/GenBank/DDBJ databases">
        <authorList>
            <person name="Chevrot R."/>
        </authorList>
    </citation>
    <scope>NUCLEOTIDE SEQUENCE [LARGE SCALE GENOMIC DNA]</scope>
</reference>
<reference evidence="2" key="1">
    <citation type="submission" date="2018-08" db="EMBL/GenBank/DDBJ databases">
        <authorList>
            <person name="Ferrada E.E."/>
            <person name="Latorre B.A."/>
        </authorList>
    </citation>
    <scope>NUCLEOTIDE SEQUENCE</scope>
    <source>
        <strain evidence="2">Paenibacillus B-LR1</strain>
    </source>
</reference>
<gene>
    <name evidence="1" type="ORF">M5X04_05390</name>
    <name evidence="2" type="ORF">PBLR_15063</name>
</gene>
<dbReference type="EMBL" id="JAMDLY010000006">
    <property type="protein sequence ID" value="MCY9528775.1"/>
    <property type="molecule type" value="Genomic_DNA"/>
</dbReference>
<dbReference type="Proteomes" id="UP001527090">
    <property type="component" value="Unassembled WGS sequence"/>
</dbReference>
<dbReference type="AlphaFoldDB" id="A0A383RHQ6"/>
<proteinExistence type="predicted"/>
<evidence type="ECO:0000313" key="1">
    <source>
        <dbReference type="EMBL" id="MCY9528775.1"/>
    </source>
</evidence>
<accession>A0A383RHQ6</accession>
<dbReference type="EMBL" id="LS992241">
    <property type="protein sequence ID" value="SYX86637.1"/>
    <property type="molecule type" value="Genomic_DNA"/>
</dbReference>
<dbReference type="Proteomes" id="UP000304148">
    <property type="component" value="Chromosome"/>
</dbReference>